<dbReference type="GO" id="GO:0000155">
    <property type="term" value="F:phosphorelay sensor kinase activity"/>
    <property type="evidence" value="ECO:0007669"/>
    <property type="project" value="InterPro"/>
</dbReference>
<feature type="transmembrane region" description="Helical" evidence="11">
    <location>
        <begin position="453"/>
        <end position="471"/>
    </location>
</feature>
<name>A0A090VVK5_9FLAO</name>
<dbReference type="Gene3D" id="1.25.40.10">
    <property type="entry name" value="Tetratricopeptide repeat domain"/>
    <property type="match status" value="3"/>
</dbReference>
<comment type="catalytic activity">
    <reaction evidence="1">
        <text>ATP + protein L-histidine = ADP + protein N-phospho-L-histidine.</text>
        <dbReference type="EC" id="2.7.13.3"/>
    </reaction>
</comment>
<evidence type="ECO:0000256" key="10">
    <source>
        <dbReference type="SAM" id="Coils"/>
    </source>
</evidence>
<keyword evidence="3" id="KW-0597">Phosphoprotein</keyword>
<organism evidence="13 14">
    <name type="scientific">Jejuia pallidilutea</name>
    <dbReference type="NCBI Taxonomy" id="504487"/>
    <lineage>
        <taxon>Bacteria</taxon>
        <taxon>Pseudomonadati</taxon>
        <taxon>Bacteroidota</taxon>
        <taxon>Flavobacteriia</taxon>
        <taxon>Flavobacteriales</taxon>
        <taxon>Flavobacteriaceae</taxon>
        <taxon>Jejuia</taxon>
    </lineage>
</organism>
<evidence type="ECO:0000256" key="7">
    <source>
        <dbReference type="ARBA" id="ARBA00022840"/>
    </source>
</evidence>
<feature type="domain" description="Histidine kinase" evidence="12">
    <location>
        <begin position="510"/>
        <end position="706"/>
    </location>
</feature>
<evidence type="ECO:0000256" key="9">
    <source>
        <dbReference type="PROSITE-ProRule" id="PRU00339"/>
    </source>
</evidence>
<dbReference type="InterPro" id="IPR019734">
    <property type="entry name" value="TPR_rpt"/>
</dbReference>
<keyword evidence="5" id="KW-0547">Nucleotide-binding</keyword>
<dbReference type="eggNOG" id="COG4585">
    <property type="taxonomic scope" value="Bacteria"/>
</dbReference>
<dbReference type="Pfam" id="PF07730">
    <property type="entry name" value="HisKA_3"/>
    <property type="match status" value="1"/>
</dbReference>
<dbReference type="SMART" id="SM00028">
    <property type="entry name" value="TPR"/>
    <property type="match status" value="7"/>
</dbReference>
<dbReference type="EMBL" id="BBNR01000024">
    <property type="protein sequence ID" value="GAL68766.1"/>
    <property type="molecule type" value="Genomic_DNA"/>
</dbReference>
<dbReference type="InterPro" id="IPR011990">
    <property type="entry name" value="TPR-like_helical_dom_sf"/>
</dbReference>
<evidence type="ECO:0000256" key="2">
    <source>
        <dbReference type="ARBA" id="ARBA00012438"/>
    </source>
</evidence>
<keyword evidence="8" id="KW-0902">Two-component regulatory system</keyword>
<evidence type="ECO:0000313" key="14">
    <source>
        <dbReference type="Proteomes" id="UP000029641"/>
    </source>
</evidence>
<dbReference type="Proteomes" id="UP000029641">
    <property type="component" value="Unassembled WGS sequence"/>
</dbReference>
<dbReference type="CDD" id="cd16917">
    <property type="entry name" value="HATPase_UhpB-NarQ-NarX-like"/>
    <property type="match status" value="1"/>
</dbReference>
<dbReference type="GO" id="GO:0016020">
    <property type="term" value="C:membrane"/>
    <property type="evidence" value="ECO:0007669"/>
    <property type="project" value="InterPro"/>
</dbReference>
<dbReference type="InterPro" id="IPR005467">
    <property type="entry name" value="His_kinase_dom"/>
</dbReference>
<gene>
    <name evidence="13" type="ORF">JCM19301_1136</name>
</gene>
<evidence type="ECO:0000259" key="12">
    <source>
        <dbReference type="PROSITE" id="PS50109"/>
    </source>
</evidence>
<feature type="repeat" description="TPR" evidence="9">
    <location>
        <begin position="207"/>
        <end position="240"/>
    </location>
</feature>
<keyword evidence="7" id="KW-0067">ATP-binding</keyword>
<dbReference type="PROSITE" id="PS50109">
    <property type="entry name" value="HIS_KIN"/>
    <property type="match status" value="1"/>
</dbReference>
<comment type="caution">
    <text evidence="13">The sequence shown here is derived from an EMBL/GenBank/DDBJ whole genome shotgun (WGS) entry which is preliminary data.</text>
</comment>
<keyword evidence="9" id="KW-0802">TPR repeat</keyword>
<evidence type="ECO:0000256" key="11">
    <source>
        <dbReference type="SAM" id="Phobius"/>
    </source>
</evidence>
<dbReference type="SUPFAM" id="SSF48452">
    <property type="entry name" value="TPR-like"/>
    <property type="match status" value="3"/>
</dbReference>
<dbReference type="AlphaFoldDB" id="A0A090VVK5"/>
<keyword evidence="10" id="KW-0175">Coiled coil</keyword>
<dbReference type="GO" id="GO:0005524">
    <property type="term" value="F:ATP binding"/>
    <property type="evidence" value="ECO:0007669"/>
    <property type="project" value="UniProtKB-KW"/>
</dbReference>
<keyword evidence="4" id="KW-0808">Transferase</keyword>
<evidence type="ECO:0000256" key="3">
    <source>
        <dbReference type="ARBA" id="ARBA00022553"/>
    </source>
</evidence>
<evidence type="ECO:0000256" key="8">
    <source>
        <dbReference type="ARBA" id="ARBA00023012"/>
    </source>
</evidence>
<proteinExistence type="predicted"/>
<dbReference type="STRING" id="504487.JCM19538_109"/>
<feature type="coiled-coil region" evidence="10">
    <location>
        <begin position="409"/>
        <end position="443"/>
    </location>
</feature>
<keyword evidence="11" id="KW-0812">Transmembrane</keyword>
<reference evidence="13 14" key="1">
    <citation type="journal article" date="2014" name="Genome Announc.">
        <title>Draft Genome Sequence of Marine Flavobacterium Jejuia pallidilutea Strain 11shimoA1 and Pigmentation Mutants.</title>
        <authorList>
            <person name="Takatani N."/>
            <person name="Nakanishi M."/>
            <person name="Meirelles P."/>
            <person name="Mino S."/>
            <person name="Suda W."/>
            <person name="Oshima K."/>
            <person name="Hattori M."/>
            <person name="Ohkuma M."/>
            <person name="Hosokawa M."/>
            <person name="Miyashita K."/>
            <person name="Thompson F.L."/>
            <person name="Niwa A."/>
            <person name="Sawabe T."/>
            <person name="Sawabe T."/>
        </authorList>
    </citation>
    <scope>NUCLEOTIDE SEQUENCE [LARGE SCALE GENOMIC DNA]</scope>
    <source>
        <strain evidence="13 14">JCM 19301</strain>
    </source>
</reference>
<accession>A0A090VVK5</accession>
<dbReference type="GO" id="GO:0046983">
    <property type="term" value="F:protein dimerization activity"/>
    <property type="evidence" value="ECO:0007669"/>
    <property type="project" value="InterPro"/>
</dbReference>
<dbReference type="InterPro" id="IPR050482">
    <property type="entry name" value="Sensor_HK_TwoCompSys"/>
</dbReference>
<dbReference type="SUPFAM" id="SSF55874">
    <property type="entry name" value="ATPase domain of HSP90 chaperone/DNA topoisomerase II/histidine kinase"/>
    <property type="match status" value="1"/>
</dbReference>
<evidence type="ECO:0000256" key="6">
    <source>
        <dbReference type="ARBA" id="ARBA00022777"/>
    </source>
</evidence>
<keyword evidence="11" id="KW-1133">Transmembrane helix</keyword>
<evidence type="ECO:0000256" key="1">
    <source>
        <dbReference type="ARBA" id="ARBA00000085"/>
    </source>
</evidence>
<evidence type="ECO:0000256" key="4">
    <source>
        <dbReference type="ARBA" id="ARBA00022679"/>
    </source>
</evidence>
<dbReference type="Gene3D" id="1.20.5.1930">
    <property type="match status" value="1"/>
</dbReference>
<dbReference type="Pfam" id="PF13424">
    <property type="entry name" value="TPR_12"/>
    <property type="match status" value="1"/>
</dbReference>
<sequence length="706" mass="81020">MIFLFMNRYLILLLLSISLFTFSQPNNKKLDSLKHVYKNSTSESNKVTALTELVKEYFDTNRDSAEVYINKTISFTENKAHLHKARLISFLNYAQIYIIKGDYKTAEAYYTKSWEILKNNYYYDLYIKYFGDKGVLNFYQGDFKSALSNFNKALEKAKEEKNEEDQLTYLNNKALAMSYLNEAEASLDVHREAILLAEKLNDSTALGKSFNNIGLIYEDMKAYNKALEFYGKALNIKKNGNNKIDIANSLFNIAGMYKEIGEKEKDTTLYAKAEKHYKLAFEKAKEVNYGKVMLFSKTGMAQLATVRNKPLKAISIYKSVVDEATRVNDNQTLRVTYLNLGVNYLSIGKLREAETYLLKSKPFIEVAENPSDIASLYKNLSLLYQQKQNYNLAFNYFKKYHDTSEDLSKNSLTEKISEFEIKYETEKKEKEIVTQRAELIEKELRISKKNTQLMGLGLVAILLSVLGYLLYNQQKLKNRQLQKESELKEALARIETQNKLQDQRLKISRDLHDNIGAQLTFIISSIENLQYGFEIKNEKLTKKLQDISAFTKETIYELRDTIWAMNKSEISLEDLQTRISNFVENANTHSGNINFKFILKDTVLNSTIFSSVTGMNLYRIVQEAINNAIKYSEAKNVTVEIFQNKEQLVIKVVDDGKGFDITKAGDGTGDGNGLNNIQKRAKDIKATLNINSKINVGTEIELFVGV</sequence>
<protein>
    <recommendedName>
        <fullName evidence="2">histidine kinase</fullName>
        <ecNumber evidence="2">2.7.13.3</ecNumber>
    </recommendedName>
</protein>
<dbReference type="EC" id="2.7.13.3" evidence="2"/>
<keyword evidence="6 13" id="KW-0418">Kinase</keyword>
<dbReference type="Gene3D" id="3.30.565.10">
    <property type="entry name" value="Histidine kinase-like ATPase, C-terminal domain"/>
    <property type="match status" value="1"/>
</dbReference>
<keyword evidence="11" id="KW-0472">Membrane</keyword>
<dbReference type="eggNOG" id="COG0457">
    <property type="taxonomic scope" value="Bacteria"/>
</dbReference>
<evidence type="ECO:0000256" key="5">
    <source>
        <dbReference type="ARBA" id="ARBA00022741"/>
    </source>
</evidence>
<evidence type="ECO:0000313" key="13">
    <source>
        <dbReference type="EMBL" id="GAL68766.1"/>
    </source>
</evidence>
<dbReference type="Pfam" id="PF13181">
    <property type="entry name" value="TPR_8"/>
    <property type="match status" value="1"/>
</dbReference>
<dbReference type="PROSITE" id="PS50005">
    <property type="entry name" value="TPR"/>
    <property type="match status" value="1"/>
</dbReference>
<dbReference type="PANTHER" id="PTHR24421:SF10">
    <property type="entry name" value="NITRATE_NITRITE SENSOR PROTEIN NARQ"/>
    <property type="match status" value="1"/>
</dbReference>
<dbReference type="PANTHER" id="PTHR24421">
    <property type="entry name" value="NITRATE/NITRITE SENSOR PROTEIN NARX-RELATED"/>
    <property type="match status" value="1"/>
</dbReference>
<dbReference type="Pfam" id="PF02518">
    <property type="entry name" value="HATPase_c"/>
    <property type="match status" value="1"/>
</dbReference>
<dbReference type="InterPro" id="IPR011712">
    <property type="entry name" value="Sig_transdc_His_kin_sub3_dim/P"/>
</dbReference>
<dbReference type="SMART" id="SM00387">
    <property type="entry name" value="HATPase_c"/>
    <property type="match status" value="1"/>
</dbReference>
<dbReference type="InterPro" id="IPR003594">
    <property type="entry name" value="HATPase_dom"/>
</dbReference>
<dbReference type="InterPro" id="IPR036890">
    <property type="entry name" value="HATPase_C_sf"/>
</dbReference>